<feature type="non-terminal residue" evidence="1">
    <location>
        <position position="1"/>
    </location>
</feature>
<reference evidence="1 2" key="1">
    <citation type="submission" date="2024-02" db="EMBL/GenBank/DDBJ databases">
        <title>A draft genome for the cacao thread blight pathogen Marasmius crinis-equi.</title>
        <authorList>
            <person name="Cohen S.P."/>
            <person name="Baruah I.K."/>
            <person name="Amoako-Attah I."/>
            <person name="Bukari Y."/>
            <person name="Meinhardt L.W."/>
            <person name="Bailey B.A."/>
        </authorList>
    </citation>
    <scope>NUCLEOTIDE SEQUENCE [LARGE SCALE GENOMIC DNA]</scope>
    <source>
        <strain evidence="1 2">GH-76</strain>
    </source>
</reference>
<keyword evidence="2" id="KW-1185">Reference proteome</keyword>
<organism evidence="1 2">
    <name type="scientific">Marasmius crinis-equi</name>
    <dbReference type="NCBI Taxonomy" id="585013"/>
    <lineage>
        <taxon>Eukaryota</taxon>
        <taxon>Fungi</taxon>
        <taxon>Dikarya</taxon>
        <taxon>Basidiomycota</taxon>
        <taxon>Agaricomycotina</taxon>
        <taxon>Agaricomycetes</taxon>
        <taxon>Agaricomycetidae</taxon>
        <taxon>Agaricales</taxon>
        <taxon>Marasmiineae</taxon>
        <taxon>Marasmiaceae</taxon>
        <taxon>Marasmius</taxon>
    </lineage>
</organism>
<accession>A0ABR3EI12</accession>
<evidence type="ECO:0000313" key="1">
    <source>
        <dbReference type="EMBL" id="KAL0562521.1"/>
    </source>
</evidence>
<evidence type="ECO:0000313" key="2">
    <source>
        <dbReference type="Proteomes" id="UP001465976"/>
    </source>
</evidence>
<dbReference type="EMBL" id="JBAHYK010005370">
    <property type="protein sequence ID" value="KAL0562521.1"/>
    <property type="molecule type" value="Genomic_DNA"/>
</dbReference>
<gene>
    <name evidence="1" type="ORF">V5O48_019566</name>
</gene>
<protein>
    <submittedName>
        <fullName evidence="1">Uncharacterized protein</fullName>
    </submittedName>
</protein>
<feature type="non-terminal residue" evidence="1">
    <location>
        <position position="74"/>
    </location>
</feature>
<name>A0ABR3EI12_9AGAR</name>
<proteinExistence type="predicted"/>
<dbReference type="Proteomes" id="UP001465976">
    <property type="component" value="Unassembled WGS sequence"/>
</dbReference>
<sequence>HLHHRKQCQPVPHGDLQSCWCCHYQIHPHLFSDNSWRSHSRHWHHSCLCGRTTRCPSEQLDELYPSSSKPTRFP</sequence>
<comment type="caution">
    <text evidence="1">The sequence shown here is derived from an EMBL/GenBank/DDBJ whole genome shotgun (WGS) entry which is preliminary data.</text>
</comment>